<name>A0A8J8GCK5_9FLAO</name>
<gene>
    <name evidence="1" type="ORF">HNQ03_002566</name>
</gene>
<evidence type="ECO:0000313" key="2">
    <source>
        <dbReference type="Proteomes" id="UP000610746"/>
    </source>
</evidence>
<protein>
    <submittedName>
        <fullName evidence="1">Uncharacterized protein</fullName>
    </submittedName>
</protein>
<keyword evidence="2" id="KW-1185">Reference proteome</keyword>
<organism evidence="1 2">
    <name type="scientific">Frigoriflavimonas asaccharolytica</name>
    <dbReference type="NCBI Taxonomy" id="2735899"/>
    <lineage>
        <taxon>Bacteria</taxon>
        <taxon>Pseudomonadati</taxon>
        <taxon>Bacteroidota</taxon>
        <taxon>Flavobacteriia</taxon>
        <taxon>Flavobacteriales</taxon>
        <taxon>Weeksellaceae</taxon>
        <taxon>Frigoriflavimonas</taxon>
    </lineage>
</organism>
<dbReference type="EMBL" id="JABSNO010000022">
    <property type="protein sequence ID" value="NRS93475.1"/>
    <property type="molecule type" value="Genomic_DNA"/>
</dbReference>
<reference evidence="1" key="1">
    <citation type="submission" date="2020-05" db="EMBL/GenBank/DDBJ databases">
        <title>Genomic Encyclopedia of Type Strains, Phase IV (KMG-V): Genome sequencing to study the core and pangenomes of soil and plant-associated prokaryotes.</title>
        <authorList>
            <person name="Whitman W."/>
        </authorList>
    </citation>
    <scope>NUCLEOTIDE SEQUENCE</scope>
    <source>
        <strain evidence="1">16F</strain>
    </source>
</reference>
<proteinExistence type="predicted"/>
<accession>A0A8J8GCK5</accession>
<dbReference type="AlphaFoldDB" id="A0A8J8GCK5"/>
<evidence type="ECO:0000313" key="1">
    <source>
        <dbReference type="EMBL" id="NRS93475.1"/>
    </source>
</evidence>
<sequence length="33" mass="4215">MYKILTFMEKNEMQSYYIRRMNDEEISFLNTFK</sequence>
<comment type="caution">
    <text evidence="1">The sequence shown here is derived from an EMBL/GenBank/DDBJ whole genome shotgun (WGS) entry which is preliminary data.</text>
</comment>
<dbReference type="Proteomes" id="UP000610746">
    <property type="component" value="Unassembled WGS sequence"/>
</dbReference>